<reference evidence="3 4" key="1">
    <citation type="submission" date="2016-10" db="EMBL/GenBank/DDBJ databases">
        <authorList>
            <person name="de Groot N.N."/>
        </authorList>
    </citation>
    <scope>NUCLEOTIDE SEQUENCE [LARGE SCALE GENOMIC DNA]</scope>
    <source>
        <strain evidence="3 4">DSM 527</strain>
    </source>
</reference>
<dbReference type="STRING" id="104663.SAMN04488121_110112"/>
<dbReference type="PANTHER" id="PTHR42951:SF17">
    <property type="entry name" value="METALLO-BETA-LACTAMASE DOMAIN-CONTAINING PROTEIN"/>
    <property type="match status" value="1"/>
</dbReference>
<dbReference type="InterPro" id="IPR036866">
    <property type="entry name" value="RibonucZ/Hydroxyglut_hydro"/>
</dbReference>
<feature type="domain" description="Metallo-beta-lactamase" evidence="2">
    <location>
        <begin position="32"/>
        <end position="242"/>
    </location>
</feature>
<dbReference type="Gene3D" id="3.60.15.10">
    <property type="entry name" value="Ribonuclease Z/Hydroxyacylglutathione hydrolase-like"/>
    <property type="match status" value="1"/>
</dbReference>
<sequence>MKKQQALVKIKACSKHEWFYVAPGVWGIRDKIVNIYFIHDASTNHWVLLDAGLSTSAARIKRVAKQLFWPQATPAAIILTHGHFDHTGSVKQLADEWDVPVYAHYLEAPYLTGRSAYPPPDPSAGGGLFTTLSFLFPKGPIDLEGRLLMLPEQGNIPGLKEWQYFHTPGHAPGHISLFREQDGVLLAGDAFVTTQQESLLSVLKQEKKLSGPPRYFTYDWGLAEKSVQTLASLQPSIVATGHGMPMEGEALKALQELADNFKEKAVPENGRYSQDPAVAGISGVEYVPPANKRHTLLKAAAVLALVGIGVLLAGAVKKKYS</sequence>
<dbReference type="Proteomes" id="UP000199045">
    <property type="component" value="Unassembled WGS sequence"/>
</dbReference>
<proteinExistence type="predicted"/>
<organism evidence="3 4">
    <name type="scientific">Chitinophaga filiformis</name>
    <name type="common">Myxococcus filiformis</name>
    <name type="synonym">Flexibacter filiformis</name>
    <dbReference type="NCBI Taxonomy" id="104663"/>
    <lineage>
        <taxon>Bacteria</taxon>
        <taxon>Pseudomonadati</taxon>
        <taxon>Bacteroidota</taxon>
        <taxon>Chitinophagia</taxon>
        <taxon>Chitinophagales</taxon>
        <taxon>Chitinophagaceae</taxon>
        <taxon>Chitinophaga</taxon>
    </lineage>
</organism>
<protein>
    <submittedName>
        <fullName evidence="3">Glyoxylase, beta-lactamase superfamily II</fullName>
    </submittedName>
</protein>
<accession>A0A1G8B3V0</accession>
<evidence type="ECO:0000313" key="4">
    <source>
        <dbReference type="Proteomes" id="UP000199045"/>
    </source>
</evidence>
<keyword evidence="1" id="KW-0812">Transmembrane</keyword>
<keyword evidence="1" id="KW-0472">Membrane</keyword>
<dbReference type="InterPro" id="IPR001279">
    <property type="entry name" value="Metallo-B-lactamas"/>
</dbReference>
<evidence type="ECO:0000313" key="3">
    <source>
        <dbReference type="EMBL" id="SDH27909.1"/>
    </source>
</evidence>
<dbReference type="AlphaFoldDB" id="A0A1G8B3V0"/>
<dbReference type="SUPFAM" id="SSF56281">
    <property type="entry name" value="Metallo-hydrolase/oxidoreductase"/>
    <property type="match status" value="1"/>
</dbReference>
<evidence type="ECO:0000256" key="1">
    <source>
        <dbReference type="SAM" id="Phobius"/>
    </source>
</evidence>
<name>A0A1G8B3V0_CHIFI</name>
<dbReference type="RefSeq" id="WP_089837621.1">
    <property type="nucleotide sequence ID" value="NZ_FNBN01000010.1"/>
</dbReference>
<dbReference type="CDD" id="cd07721">
    <property type="entry name" value="yflN-like_MBL-fold"/>
    <property type="match status" value="1"/>
</dbReference>
<dbReference type="SMART" id="SM00849">
    <property type="entry name" value="Lactamase_B"/>
    <property type="match status" value="1"/>
</dbReference>
<evidence type="ECO:0000259" key="2">
    <source>
        <dbReference type="SMART" id="SM00849"/>
    </source>
</evidence>
<keyword evidence="1" id="KW-1133">Transmembrane helix</keyword>
<dbReference type="Pfam" id="PF00753">
    <property type="entry name" value="Lactamase_B"/>
    <property type="match status" value="1"/>
</dbReference>
<dbReference type="PANTHER" id="PTHR42951">
    <property type="entry name" value="METALLO-BETA-LACTAMASE DOMAIN-CONTAINING"/>
    <property type="match status" value="1"/>
</dbReference>
<dbReference type="OrthoDB" id="9802248at2"/>
<gene>
    <name evidence="3" type="ORF">SAMN04488121_110112</name>
</gene>
<dbReference type="EMBL" id="FNBN01000010">
    <property type="protein sequence ID" value="SDH27909.1"/>
    <property type="molecule type" value="Genomic_DNA"/>
</dbReference>
<dbReference type="InterPro" id="IPR050855">
    <property type="entry name" value="NDM-1-like"/>
</dbReference>
<feature type="transmembrane region" description="Helical" evidence="1">
    <location>
        <begin position="296"/>
        <end position="316"/>
    </location>
</feature>